<dbReference type="EMBL" id="LUCQ01000159">
    <property type="protein sequence ID" value="OAO76471.1"/>
    <property type="molecule type" value="Genomic_DNA"/>
</dbReference>
<organism evidence="2 3">
    <name type="scientific">Anoxybacillus flavithermus</name>
    <dbReference type="NCBI Taxonomy" id="33934"/>
    <lineage>
        <taxon>Bacteria</taxon>
        <taxon>Bacillati</taxon>
        <taxon>Bacillota</taxon>
        <taxon>Bacilli</taxon>
        <taxon>Bacillales</taxon>
        <taxon>Anoxybacillaceae</taxon>
        <taxon>Anoxybacillus</taxon>
    </lineage>
</organism>
<evidence type="ECO:0000256" key="1">
    <source>
        <dbReference type="SAM" id="Phobius"/>
    </source>
</evidence>
<keyword evidence="1" id="KW-0472">Membrane</keyword>
<evidence type="ECO:0000313" key="3">
    <source>
        <dbReference type="Proteomes" id="UP000078336"/>
    </source>
</evidence>
<name>A0A178T694_9BACL</name>
<feature type="transmembrane region" description="Helical" evidence="1">
    <location>
        <begin position="20"/>
        <end position="38"/>
    </location>
</feature>
<dbReference type="AlphaFoldDB" id="A0A178T694"/>
<evidence type="ECO:0000313" key="2">
    <source>
        <dbReference type="EMBL" id="OAO76471.1"/>
    </source>
</evidence>
<proteinExistence type="predicted"/>
<accession>A0A178T694</accession>
<comment type="caution">
    <text evidence="2">The sequence shown here is derived from an EMBL/GenBank/DDBJ whole genome shotgun (WGS) entry which is preliminary data.</text>
</comment>
<dbReference type="PATRIC" id="fig|33934.6.peg.2150"/>
<keyword evidence="1" id="KW-1133">Transmembrane helix</keyword>
<reference evidence="2 3" key="1">
    <citation type="submission" date="2016-03" db="EMBL/GenBank/DDBJ databases">
        <title>Spore heat resistance.</title>
        <authorList>
            <person name="Boekhorst J."/>
            <person name="Berendsen E.M."/>
            <person name="Wells-Bennik M.H."/>
            <person name="Kuipers O.P."/>
        </authorList>
    </citation>
    <scope>NUCLEOTIDE SEQUENCE [LARGE SCALE GENOMIC DNA]</scope>
    <source>
        <strain evidence="2 3">AF16</strain>
    </source>
</reference>
<dbReference type="Proteomes" id="UP000078336">
    <property type="component" value="Unassembled WGS sequence"/>
</dbReference>
<keyword evidence="1" id="KW-0812">Transmembrane</keyword>
<keyword evidence="3" id="KW-1185">Reference proteome</keyword>
<gene>
    <name evidence="2" type="ORF">TAF16_2561</name>
</gene>
<protein>
    <submittedName>
        <fullName evidence="2">Uncharacterized protein</fullName>
    </submittedName>
</protein>
<sequence length="48" mass="5802">MGIDQQNALDQELSRWRKRWEMFIFFTGFPGFISSMLLEKFVKKGEEE</sequence>